<dbReference type="InterPro" id="IPR007048">
    <property type="entry name" value="IraD/Gp25-like"/>
</dbReference>
<dbReference type="InterPro" id="IPR053176">
    <property type="entry name" value="T6SS_TssE1-like"/>
</dbReference>
<protein>
    <submittedName>
        <fullName evidence="2">Type VI secretion system protein ImpF</fullName>
    </submittedName>
</protein>
<evidence type="ECO:0000259" key="1">
    <source>
        <dbReference type="Pfam" id="PF04965"/>
    </source>
</evidence>
<evidence type="ECO:0000313" key="3">
    <source>
        <dbReference type="Proteomes" id="UP000245754"/>
    </source>
</evidence>
<dbReference type="SUPFAM" id="SSF160719">
    <property type="entry name" value="gpW/gp25-like"/>
    <property type="match status" value="1"/>
</dbReference>
<dbReference type="PANTHER" id="PTHR38595">
    <property type="entry name" value="CYTOPLASMIC PROTEIN-RELATED"/>
    <property type="match status" value="1"/>
</dbReference>
<gene>
    <name evidence="2" type="ORF">C7419_103455</name>
</gene>
<organism evidence="2 3">
    <name type="scientific">Cupriavidus plantarum</name>
    <dbReference type="NCBI Taxonomy" id="942865"/>
    <lineage>
        <taxon>Bacteria</taxon>
        <taxon>Pseudomonadati</taxon>
        <taxon>Pseudomonadota</taxon>
        <taxon>Betaproteobacteria</taxon>
        <taxon>Burkholderiales</taxon>
        <taxon>Burkholderiaceae</taxon>
        <taxon>Cupriavidus</taxon>
    </lineage>
</organism>
<dbReference type="InterPro" id="IPR017737">
    <property type="entry name" value="TssE1-like"/>
</dbReference>
<keyword evidence="3" id="KW-1185">Reference proteome</keyword>
<dbReference type="AlphaFoldDB" id="A0A316ERI4"/>
<sequence>MAAIKGFEPSLLDKLCDDEPNLPLPAAMRRLSLEELKATVARDIESLLNTRIAYQEADLDGLTECRRSVLTYGLNDFAGMSLASYQDRKDICDSLKRAIQRHEPRLQNVMVSLDITERATNALCFGISAMLVTGPAREKVAFDAMLQPSTLQYSVIRGRG</sequence>
<dbReference type="Gene3D" id="3.10.450.40">
    <property type="match status" value="1"/>
</dbReference>
<dbReference type="Pfam" id="PF04965">
    <property type="entry name" value="GPW_gp25"/>
    <property type="match status" value="1"/>
</dbReference>
<dbReference type="PANTHER" id="PTHR38595:SF2">
    <property type="entry name" value="TYPE VI SECRETION SYSTEM BASEPLATE SUBUNIT TSSE"/>
    <property type="match status" value="1"/>
</dbReference>
<proteinExistence type="predicted"/>
<name>A0A316ERI4_9BURK</name>
<dbReference type="Proteomes" id="UP000245754">
    <property type="component" value="Unassembled WGS sequence"/>
</dbReference>
<comment type="caution">
    <text evidence="2">The sequence shown here is derived from an EMBL/GenBank/DDBJ whole genome shotgun (WGS) entry which is preliminary data.</text>
</comment>
<evidence type="ECO:0000313" key="2">
    <source>
        <dbReference type="EMBL" id="PWK34136.1"/>
    </source>
</evidence>
<feature type="domain" description="IraD/Gp25-like" evidence="1">
    <location>
        <begin position="35"/>
        <end position="134"/>
    </location>
</feature>
<dbReference type="NCBIfam" id="TIGR03357">
    <property type="entry name" value="VI_zyme"/>
    <property type="match status" value="1"/>
</dbReference>
<dbReference type="EMBL" id="QGGT01000003">
    <property type="protein sequence ID" value="PWK34136.1"/>
    <property type="molecule type" value="Genomic_DNA"/>
</dbReference>
<accession>A0A316ERI4</accession>
<reference evidence="2 3" key="1">
    <citation type="submission" date="2018-05" db="EMBL/GenBank/DDBJ databases">
        <title>Genomic Encyclopedia of Type Strains, Phase IV (KMG-V): Genome sequencing to study the core and pangenomes of soil and plant-associated prokaryotes.</title>
        <authorList>
            <person name="Whitman W."/>
        </authorList>
    </citation>
    <scope>NUCLEOTIDE SEQUENCE [LARGE SCALE GENOMIC DNA]</scope>
    <source>
        <strain evidence="2 3">SLV-132</strain>
    </source>
</reference>